<evidence type="ECO:0000256" key="6">
    <source>
        <dbReference type="ARBA" id="ARBA00022840"/>
    </source>
</evidence>
<evidence type="ECO:0000256" key="4">
    <source>
        <dbReference type="ARBA" id="ARBA00022741"/>
    </source>
</evidence>
<dbReference type="InterPro" id="IPR000719">
    <property type="entry name" value="Prot_kinase_dom"/>
</dbReference>
<evidence type="ECO:0000313" key="12">
    <source>
        <dbReference type="Ensembl" id="ENSLLEP00000039493.1"/>
    </source>
</evidence>
<dbReference type="SUPFAM" id="SSF56112">
    <property type="entry name" value="Protein kinase-like (PK-like)"/>
    <property type="match status" value="1"/>
</dbReference>
<dbReference type="SMART" id="SM00220">
    <property type="entry name" value="S_TKc"/>
    <property type="match status" value="1"/>
</dbReference>
<evidence type="ECO:0000313" key="13">
    <source>
        <dbReference type="Proteomes" id="UP000694569"/>
    </source>
</evidence>
<protein>
    <recommendedName>
        <fullName evidence="14">Protein kinase domain-containing protein</fullName>
    </recommendedName>
</protein>
<feature type="binding site" evidence="7">
    <location>
        <position position="131"/>
    </location>
    <ligand>
        <name>ATP</name>
        <dbReference type="ChEBI" id="CHEBI:30616"/>
    </ligand>
</feature>
<dbReference type="Pfam" id="PF00069">
    <property type="entry name" value="Pkinase"/>
    <property type="match status" value="1"/>
</dbReference>
<evidence type="ECO:0008006" key="14">
    <source>
        <dbReference type="Google" id="ProtNLM"/>
    </source>
</evidence>
<dbReference type="PROSITE" id="PS00107">
    <property type="entry name" value="PROTEIN_KINASE_ATP"/>
    <property type="match status" value="1"/>
</dbReference>
<dbReference type="Gene3D" id="1.10.510.10">
    <property type="entry name" value="Transferase(Phosphotransferase) domain 1"/>
    <property type="match status" value="1"/>
</dbReference>
<evidence type="ECO:0000259" key="11">
    <source>
        <dbReference type="PROSITE" id="PS51285"/>
    </source>
</evidence>
<dbReference type="Ensembl" id="ENSLLET00000041079.1">
    <property type="protein sequence ID" value="ENSLLEP00000039493.1"/>
    <property type="gene ID" value="ENSLLEG00000025099.1"/>
</dbReference>
<dbReference type="GO" id="GO:0005524">
    <property type="term" value="F:ATP binding"/>
    <property type="evidence" value="ECO:0007669"/>
    <property type="project" value="UniProtKB-UniRule"/>
</dbReference>
<dbReference type="PANTHER" id="PTHR24351">
    <property type="entry name" value="RIBOSOMAL PROTEIN S6 KINASE"/>
    <property type="match status" value="1"/>
</dbReference>
<feature type="domain" description="AGC-kinase C-terminal" evidence="11">
    <location>
        <begin position="354"/>
        <end position="414"/>
    </location>
</feature>
<organism evidence="12 13">
    <name type="scientific">Leptobrachium leishanense</name>
    <name type="common">Leishan spiny toad</name>
    <dbReference type="NCBI Taxonomy" id="445787"/>
    <lineage>
        <taxon>Eukaryota</taxon>
        <taxon>Metazoa</taxon>
        <taxon>Chordata</taxon>
        <taxon>Craniata</taxon>
        <taxon>Vertebrata</taxon>
        <taxon>Euteleostomi</taxon>
        <taxon>Amphibia</taxon>
        <taxon>Batrachia</taxon>
        <taxon>Anura</taxon>
        <taxon>Pelobatoidea</taxon>
        <taxon>Megophryidae</taxon>
        <taxon>Leptobrachium</taxon>
    </lineage>
</organism>
<keyword evidence="4 7" id="KW-0547">Nucleotide-binding</keyword>
<evidence type="ECO:0000256" key="9">
    <source>
        <dbReference type="SAM" id="MobiDB-lite"/>
    </source>
</evidence>
<comment type="similarity">
    <text evidence="8">Belongs to the protein kinase superfamily.</text>
</comment>
<evidence type="ECO:0000256" key="7">
    <source>
        <dbReference type="PROSITE-ProRule" id="PRU10141"/>
    </source>
</evidence>
<dbReference type="FunFam" id="1.10.510.10:FF:000571">
    <property type="entry name" value="Maternal embryonic leucine zipper kinase"/>
    <property type="match status" value="1"/>
</dbReference>
<evidence type="ECO:0000259" key="10">
    <source>
        <dbReference type="PROSITE" id="PS50011"/>
    </source>
</evidence>
<evidence type="ECO:0000256" key="1">
    <source>
        <dbReference type="ARBA" id="ARBA00022527"/>
    </source>
</evidence>
<evidence type="ECO:0000256" key="8">
    <source>
        <dbReference type="RuleBase" id="RU000304"/>
    </source>
</evidence>
<dbReference type="PROSITE" id="PS00108">
    <property type="entry name" value="PROTEIN_KINASE_ST"/>
    <property type="match status" value="1"/>
</dbReference>
<evidence type="ECO:0000256" key="3">
    <source>
        <dbReference type="ARBA" id="ARBA00022679"/>
    </source>
</evidence>
<keyword evidence="3" id="KW-0808">Transferase</keyword>
<name>A0A8C5WI07_9ANUR</name>
<feature type="compositionally biased region" description="Basic and acidic residues" evidence="9">
    <location>
        <begin position="31"/>
        <end position="64"/>
    </location>
</feature>
<keyword evidence="6 7" id="KW-0067">ATP-binding</keyword>
<evidence type="ECO:0000256" key="5">
    <source>
        <dbReference type="ARBA" id="ARBA00022777"/>
    </source>
</evidence>
<dbReference type="Proteomes" id="UP000694569">
    <property type="component" value="Unplaced"/>
</dbReference>
<dbReference type="OrthoDB" id="10047816at2759"/>
<dbReference type="AlphaFoldDB" id="A0A8C5WI07"/>
<keyword evidence="5" id="KW-0418">Kinase</keyword>
<feature type="region of interest" description="Disordered" evidence="9">
    <location>
        <begin position="1"/>
        <end position="64"/>
    </location>
</feature>
<dbReference type="PROSITE" id="PS50011">
    <property type="entry name" value="PROTEIN_KINASE_DOM"/>
    <property type="match status" value="1"/>
</dbReference>
<dbReference type="InterPro" id="IPR008271">
    <property type="entry name" value="Ser/Thr_kinase_AS"/>
</dbReference>
<dbReference type="PROSITE" id="PS51285">
    <property type="entry name" value="AGC_KINASE_CTER"/>
    <property type="match status" value="1"/>
</dbReference>
<dbReference type="InterPro" id="IPR011009">
    <property type="entry name" value="Kinase-like_dom_sf"/>
</dbReference>
<dbReference type="GO" id="GO:0004674">
    <property type="term" value="F:protein serine/threonine kinase activity"/>
    <property type="evidence" value="ECO:0007669"/>
    <property type="project" value="UniProtKB-KW"/>
</dbReference>
<dbReference type="InterPro" id="IPR017441">
    <property type="entry name" value="Protein_kinase_ATP_BS"/>
</dbReference>
<evidence type="ECO:0000256" key="2">
    <source>
        <dbReference type="ARBA" id="ARBA00022553"/>
    </source>
</evidence>
<reference evidence="12" key="1">
    <citation type="submission" date="2025-08" db="UniProtKB">
        <authorList>
            <consortium name="Ensembl"/>
        </authorList>
    </citation>
    <scope>IDENTIFICATION</scope>
</reference>
<sequence>MKEENKSPRKRTRSLDEEAPVRERKRARAIPAEERSREQAPKRHRTSGNEEEQRLHKKARISEKQGEVLPLISTNLPTGSAGDHLQTHLKPEKPLAQSLDSYRFHEVLGEGSFGKVMLATIQSTGQLVAVKVINKDKQHSDLVLTEKRVLQVARGSPFLCRGLAAFQTQENSYLVMEYMPGGSLASYLAKKGRLSVKETRVLAAEIICGMQYLHSHGMVHRDLKPANLLLDGEGHIKIADFGLVVENITGDKKISGRCGTRRFMAPEVLDNTAYGAAADWWSLGVILSHLMIGEHPFKQKLCKPRFAQEFLYTYFDLPKWLPSDASDLLTQLLDEDPETRLGVNGNIRDHPFFAGVNWQEIEKRQVTSQFLPLTSQGAVTDYTAEVFSFIKDNRSVSEKHLIQNLSFVNPEWKM</sequence>
<dbReference type="Gene3D" id="3.30.200.20">
    <property type="entry name" value="Phosphorylase Kinase, domain 1"/>
    <property type="match status" value="1"/>
</dbReference>
<proteinExistence type="inferred from homology"/>
<dbReference type="InterPro" id="IPR000961">
    <property type="entry name" value="AGC-kinase_C"/>
</dbReference>
<feature type="domain" description="Protein kinase" evidence="10">
    <location>
        <begin position="102"/>
        <end position="353"/>
    </location>
</feature>
<keyword evidence="2" id="KW-0597">Phosphoprotein</keyword>
<keyword evidence="1 8" id="KW-0723">Serine/threonine-protein kinase</keyword>
<keyword evidence="13" id="KW-1185">Reference proteome</keyword>
<reference evidence="12" key="2">
    <citation type="submission" date="2025-09" db="UniProtKB">
        <authorList>
            <consortium name="Ensembl"/>
        </authorList>
    </citation>
    <scope>IDENTIFICATION</scope>
</reference>
<feature type="compositionally biased region" description="Basic and acidic residues" evidence="9">
    <location>
        <begin position="1"/>
        <end position="22"/>
    </location>
</feature>
<dbReference type="GeneTree" id="ENSGT00940000155327"/>
<accession>A0A8C5WI07</accession>